<dbReference type="EMBL" id="CP113361">
    <property type="protein sequence ID" value="WAI00424.1"/>
    <property type="molecule type" value="Genomic_DNA"/>
</dbReference>
<dbReference type="PANTHER" id="PTHR34818">
    <property type="entry name" value="PROTEIN BLI-3"/>
    <property type="match status" value="1"/>
</dbReference>
<reference evidence="2" key="1">
    <citation type="submission" date="2022-11" db="EMBL/GenBank/DDBJ databases">
        <title>Complete genome sequence of Methanogenium organophilum DSM 3596.</title>
        <authorList>
            <person name="Chen S.-C."/>
            <person name="Lai S.-J."/>
            <person name="You Y.-T."/>
        </authorList>
    </citation>
    <scope>NUCLEOTIDE SEQUENCE</scope>
    <source>
        <strain evidence="2">DSM 3596</strain>
    </source>
</reference>
<dbReference type="Gene3D" id="2.30.110.10">
    <property type="entry name" value="Electron Transport, Fmn-binding Protein, Chain A"/>
    <property type="match status" value="1"/>
</dbReference>
<proteinExistence type="predicted"/>
<evidence type="ECO:0000313" key="3">
    <source>
        <dbReference type="Proteomes" id="UP001163096"/>
    </source>
</evidence>
<protein>
    <submittedName>
        <fullName evidence="2">Pyridoxamine 5'-phosphate oxidase family protein</fullName>
    </submittedName>
</protein>
<dbReference type="Pfam" id="PF01243">
    <property type="entry name" value="PNPOx_N"/>
    <property type="match status" value="1"/>
</dbReference>
<organism evidence="2 3">
    <name type="scientific">Methanogenium organophilum</name>
    <dbReference type="NCBI Taxonomy" id="2199"/>
    <lineage>
        <taxon>Archaea</taxon>
        <taxon>Methanobacteriati</taxon>
        <taxon>Methanobacteriota</taxon>
        <taxon>Stenosarchaea group</taxon>
        <taxon>Methanomicrobia</taxon>
        <taxon>Methanomicrobiales</taxon>
        <taxon>Methanomicrobiaceae</taxon>
        <taxon>Methanogenium</taxon>
    </lineage>
</organism>
<name>A0A9X9S239_METOG</name>
<dbReference type="InterPro" id="IPR011576">
    <property type="entry name" value="Pyridox_Oxase_N"/>
</dbReference>
<dbReference type="InterPro" id="IPR012349">
    <property type="entry name" value="Split_barrel_FMN-bd"/>
</dbReference>
<dbReference type="SUPFAM" id="SSF50475">
    <property type="entry name" value="FMN-binding split barrel"/>
    <property type="match status" value="1"/>
</dbReference>
<dbReference type="KEGG" id="mou:OU421_08265"/>
<accession>A0A9X9S239</accession>
<evidence type="ECO:0000313" key="2">
    <source>
        <dbReference type="EMBL" id="WAI00424.1"/>
    </source>
</evidence>
<dbReference type="RefSeq" id="WP_268185623.1">
    <property type="nucleotide sequence ID" value="NZ_CP113361.1"/>
</dbReference>
<dbReference type="AlphaFoldDB" id="A0A9X9S239"/>
<gene>
    <name evidence="2" type="ORF">OU421_08265</name>
</gene>
<keyword evidence="3" id="KW-1185">Reference proteome</keyword>
<feature type="domain" description="Pyridoxamine 5'-phosphate oxidase N-terminal" evidence="1">
    <location>
        <begin position="4"/>
        <end position="124"/>
    </location>
</feature>
<dbReference type="GeneID" id="76835089"/>
<sequence>MNLEEKILQVMGGMHVGAVATIAGNKPAVRFMALRGYDDMSLVAGTMKSTRKVGELKAHPDAAISIWSGVEFSDPYVGISATAEVHEDRETKERYWNPVFEEYFGSIDNPDFILLVFVAKTIEYYTPPVMEPEIWNR</sequence>
<dbReference type="Proteomes" id="UP001163096">
    <property type="component" value="Chromosome"/>
</dbReference>
<evidence type="ECO:0000259" key="1">
    <source>
        <dbReference type="Pfam" id="PF01243"/>
    </source>
</evidence>
<dbReference type="PANTHER" id="PTHR34818:SF1">
    <property type="entry name" value="PROTEIN BLI-3"/>
    <property type="match status" value="1"/>
</dbReference>
<dbReference type="InterPro" id="IPR052917">
    <property type="entry name" value="Stress-Dev_Protein"/>
</dbReference>